<evidence type="ECO:0000256" key="3">
    <source>
        <dbReference type="RuleBase" id="RU003345"/>
    </source>
</evidence>
<dbReference type="PANTHER" id="PTHR11699">
    <property type="entry name" value="ALDEHYDE DEHYDROGENASE-RELATED"/>
    <property type="match status" value="1"/>
</dbReference>
<feature type="non-terminal residue" evidence="5">
    <location>
        <position position="111"/>
    </location>
</feature>
<accession>A0A401QD14</accession>
<comment type="caution">
    <text evidence="5">The sequence shown here is derived from an EMBL/GenBank/DDBJ whole genome shotgun (WGS) entry which is preliminary data.</text>
</comment>
<name>A0A401QD14_SCYTO</name>
<dbReference type="InterPro" id="IPR029510">
    <property type="entry name" value="Ald_DH_CS_GLU"/>
</dbReference>
<dbReference type="InterPro" id="IPR015590">
    <property type="entry name" value="Aldehyde_DH_dom"/>
</dbReference>
<dbReference type="OMA" id="FVHENIC"/>
<organism evidence="5 6">
    <name type="scientific">Scyliorhinus torazame</name>
    <name type="common">Cloudy catshark</name>
    <name type="synonym">Catulus torazame</name>
    <dbReference type="NCBI Taxonomy" id="75743"/>
    <lineage>
        <taxon>Eukaryota</taxon>
        <taxon>Metazoa</taxon>
        <taxon>Chordata</taxon>
        <taxon>Craniata</taxon>
        <taxon>Vertebrata</taxon>
        <taxon>Chondrichthyes</taxon>
        <taxon>Elasmobranchii</taxon>
        <taxon>Galeomorphii</taxon>
        <taxon>Galeoidea</taxon>
        <taxon>Carcharhiniformes</taxon>
        <taxon>Scyliorhinidae</taxon>
        <taxon>Scyliorhinus</taxon>
    </lineage>
</organism>
<dbReference type="AlphaFoldDB" id="A0A401QD14"/>
<reference evidence="5 6" key="1">
    <citation type="journal article" date="2018" name="Nat. Ecol. Evol.">
        <title>Shark genomes provide insights into elasmobranch evolution and the origin of vertebrates.</title>
        <authorList>
            <person name="Hara Y"/>
            <person name="Yamaguchi K"/>
            <person name="Onimaru K"/>
            <person name="Kadota M"/>
            <person name="Koyanagi M"/>
            <person name="Keeley SD"/>
            <person name="Tatsumi K"/>
            <person name="Tanaka K"/>
            <person name="Motone F"/>
            <person name="Kageyama Y"/>
            <person name="Nozu R"/>
            <person name="Adachi N"/>
            <person name="Nishimura O"/>
            <person name="Nakagawa R"/>
            <person name="Tanegashima C"/>
            <person name="Kiyatake I"/>
            <person name="Matsumoto R"/>
            <person name="Murakumo K"/>
            <person name="Nishida K"/>
            <person name="Terakita A"/>
            <person name="Kuratani S"/>
            <person name="Sato K"/>
            <person name="Hyodo S Kuraku.S."/>
        </authorList>
    </citation>
    <scope>NUCLEOTIDE SEQUENCE [LARGE SCALE GENOMIC DNA]</scope>
</reference>
<dbReference type="Pfam" id="PF00171">
    <property type="entry name" value="Aldedh"/>
    <property type="match status" value="1"/>
</dbReference>
<feature type="active site" evidence="2">
    <location>
        <position position="12"/>
    </location>
</feature>
<dbReference type="Gene3D" id="3.40.309.10">
    <property type="entry name" value="Aldehyde Dehydrogenase, Chain A, domain 2"/>
    <property type="match status" value="1"/>
</dbReference>
<gene>
    <name evidence="5" type="ORF">scyTo_0023440</name>
</gene>
<keyword evidence="6" id="KW-1185">Reference proteome</keyword>
<dbReference type="SUPFAM" id="SSF53720">
    <property type="entry name" value="ALDH-like"/>
    <property type="match status" value="1"/>
</dbReference>
<evidence type="ECO:0000256" key="2">
    <source>
        <dbReference type="PROSITE-ProRule" id="PRU10007"/>
    </source>
</evidence>
<dbReference type="OrthoDB" id="310895at2759"/>
<dbReference type="STRING" id="75743.A0A401QD14"/>
<dbReference type="EMBL" id="BFAA01029396">
    <property type="protein sequence ID" value="GCB83270.1"/>
    <property type="molecule type" value="Genomic_DNA"/>
</dbReference>
<comment type="similarity">
    <text evidence="3">Belongs to the aldehyde dehydrogenase family.</text>
</comment>
<evidence type="ECO:0000259" key="4">
    <source>
        <dbReference type="Pfam" id="PF00171"/>
    </source>
</evidence>
<dbReference type="InterPro" id="IPR016162">
    <property type="entry name" value="Ald_DH_N"/>
</dbReference>
<dbReference type="PROSITE" id="PS00687">
    <property type="entry name" value="ALDEHYDE_DEHYDR_GLU"/>
    <property type="match status" value="1"/>
</dbReference>
<feature type="non-terminal residue" evidence="5">
    <location>
        <position position="1"/>
    </location>
</feature>
<sequence>CAASNLKKVSLELGGKSPLIIFNDCDLDKAVRTGMGAVYFNKGENCIAAGRLFVEESVHDEFVQRVVKEIKKMKIGDPLNRSTDHGPQNHKAHLEKLLDYCEIGVKEGATL</sequence>
<dbReference type="PROSITE" id="PS00070">
    <property type="entry name" value="ALDEHYDE_DEHYDR_CYS"/>
    <property type="match status" value="1"/>
</dbReference>
<dbReference type="Proteomes" id="UP000288216">
    <property type="component" value="Unassembled WGS sequence"/>
</dbReference>
<protein>
    <recommendedName>
        <fullName evidence="4">Aldehyde dehydrogenase domain-containing protein</fullName>
    </recommendedName>
</protein>
<evidence type="ECO:0000313" key="6">
    <source>
        <dbReference type="Proteomes" id="UP000288216"/>
    </source>
</evidence>
<dbReference type="Gene3D" id="3.40.605.10">
    <property type="entry name" value="Aldehyde Dehydrogenase, Chain A, domain 1"/>
    <property type="match status" value="1"/>
</dbReference>
<dbReference type="InterPro" id="IPR016161">
    <property type="entry name" value="Ald_DH/histidinol_DH"/>
</dbReference>
<proteinExistence type="inferred from homology"/>
<dbReference type="InterPro" id="IPR016163">
    <property type="entry name" value="Ald_DH_C"/>
</dbReference>
<evidence type="ECO:0000256" key="1">
    <source>
        <dbReference type="ARBA" id="ARBA00023002"/>
    </source>
</evidence>
<feature type="domain" description="Aldehyde dehydrogenase" evidence="4">
    <location>
        <begin position="2"/>
        <end position="111"/>
    </location>
</feature>
<evidence type="ECO:0000313" key="5">
    <source>
        <dbReference type="EMBL" id="GCB83270.1"/>
    </source>
</evidence>
<keyword evidence="1 3" id="KW-0560">Oxidoreductase</keyword>
<dbReference type="InterPro" id="IPR016160">
    <property type="entry name" value="Ald_DH_CS_CYS"/>
</dbReference>
<dbReference type="GO" id="GO:0016620">
    <property type="term" value="F:oxidoreductase activity, acting on the aldehyde or oxo group of donors, NAD or NADP as acceptor"/>
    <property type="evidence" value="ECO:0007669"/>
    <property type="project" value="InterPro"/>
</dbReference>